<sequence length="517" mass="58790">MNEEIYNWSLDIWNYLKHDQLPKDKMEARKTRSKASRYTIFEDQLYRRSTTGLLLRCVTNKVQINRILQEMHDGECGNHAGGRSLASRISRQGYYWPTLREDAITYVQRCDACQKHSSMVHRPSEPLHSVLVPWPFMRWGMDIVGKLPPAPGQKVYLLVLTDYFSKWIEAGAFSQVRDKEVISFIQKNIIYRFGVPAEIMCDNGSQFISDKTRTFCEKRGIKLITSTPRYPQSNGLAESSNKVIINSIRKRLKGAKGKWVEELPSVLWANRTTPRASTGQTPYSLVYGCEAVLPIEAQIPTARSRTYDQNAINLSYDLDALEEIREKALRTMAAQKGIVERHFNKKVKAKNFQVGDYVLRHVFQNTQEPNAGKLSIKWEGPYIISKVIGNGAYRLTLIIIGLWLLPELLEIDPPVNDQTEFPLAGSNPGTLHEQTSTLNTQRLCFSTIRPLLIGKRQRTNQFVWAWPCTSSVFSVSQGAQEISLFEEEVQIPSCISAFVTTASAESSYAPYDHPVTA</sequence>
<dbReference type="Pfam" id="PF17921">
    <property type="entry name" value="Integrase_H2C2"/>
    <property type="match status" value="1"/>
</dbReference>
<reference evidence="2" key="1">
    <citation type="submission" date="2023-03" db="EMBL/GenBank/DDBJ databases">
        <title>Chromosome-scale reference genome and RAD-based genetic map of yellow starthistle (Centaurea solstitialis) reveal putative structural variation and QTLs associated with invader traits.</title>
        <authorList>
            <person name="Reatini B."/>
            <person name="Cang F.A."/>
            <person name="Jiang Q."/>
            <person name="Mckibben M.T.W."/>
            <person name="Barker M.S."/>
            <person name="Rieseberg L.H."/>
            <person name="Dlugosch K.M."/>
        </authorList>
    </citation>
    <scope>NUCLEOTIDE SEQUENCE</scope>
    <source>
        <strain evidence="2">CAN-66</strain>
        <tissue evidence="2">Leaf</tissue>
    </source>
</reference>
<accession>A0AA38SXS9</accession>
<comment type="caution">
    <text evidence="2">The sequence shown here is derived from an EMBL/GenBank/DDBJ whole genome shotgun (WGS) entry which is preliminary data.</text>
</comment>
<dbReference type="Gene3D" id="1.10.340.70">
    <property type="match status" value="1"/>
</dbReference>
<dbReference type="Pfam" id="PF00665">
    <property type="entry name" value="rve"/>
    <property type="match status" value="1"/>
</dbReference>
<dbReference type="EMBL" id="JARYMX010000006">
    <property type="protein sequence ID" value="KAJ9544375.1"/>
    <property type="molecule type" value="Genomic_DNA"/>
</dbReference>
<dbReference type="GO" id="GO:0003676">
    <property type="term" value="F:nucleic acid binding"/>
    <property type="evidence" value="ECO:0007669"/>
    <property type="project" value="InterPro"/>
</dbReference>
<evidence type="ECO:0000313" key="3">
    <source>
        <dbReference type="Proteomes" id="UP001172457"/>
    </source>
</evidence>
<dbReference type="InterPro" id="IPR041588">
    <property type="entry name" value="Integrase_H2C2"/>
</dbReference>
<dbReference type="Proteomes" id="UP001172457">
    <property type="component" value="Chromosome 6"/>
</dbReference>
<evidence type="ECO:0000259" key="1">
    <source>
        <dbReference type="PROSITE" id="PS50994"/>
    </source>
</evidence>
<dbReference type="GO" id="GO:0015074">
    <property type="term" value="P:DNA integration"/>
    <property type="evidence" value="ECO:0007669"/>
    <property type="project" value="InterPro"/>
</dbReference>
<name>A0AA38SXS9_9ASTR</name>
<organism evidence="2 3">
    <name type="scientific">Centaurea solstitialis</name>
    <name type="common">yellow star-thistle</name>
    <dbReference type="NCBI Taxonomy" id="347529"/>
    <lineage>
        <taxon>Eukaryota</taxon>
        <taxon>Viridiplantae</taxon>
        <taxon>Streptophyta</taxon>
        <taxon>Embryophyta</taxon>
        <taxon>Tracheophyta</taxon>
        <taxon>Spermatophyta</taxon>
        <taxon>Magnoliopsida</taxon>
        <taxon>eudicotyledons</taxon>
        <taxon>Gunneridae</taxon>
        <taxon>Pentapetalae</taxon>
        <taxon>asterids</taxon>
        <taxon>campanulids</taxon>
        <taxon>Asterales</taxon>
        <taxon>Asteraceae</taxon>
        <taxon>Carduoideae</taxon>
        <taxon>Cardueae</taxon>
        <taxon>Centaureinae</taxon>
        <taxon>Centaurea</taxon>
    </lineage>
</organism>
<dbReference type="Gene3D" id="3.30.420.10">
    <property type="entry name" value="Ribonuclease H-like superfamily/Ribonuclease H"/>
    <property type="match status" value="1"/>
</dbReference>
<feature type="domain" description="Integrase catalytic" evidence="1">
    <location>
        <begin position="122"/>
        <end position="290"/>
    </location>
</feature>
<proteinExistence type="predicted"/>
<keyword evidence="3" id="KW-1185">Reference proteome</keyword>
<evidence type="ECO:0000313" key="2">
    <source>
        <dbReference type="EMBL" id="KAJ9544375.1"/>
    </source>
</evidence>
<dbReference type="InterPro" id="IPR012337">
    <property type="entry name" value="RNaseH-like_sf"/>
</dbReference>
<dbReference type="AlphaFoldDB" id="A0AA38SXS9"/>
<dbReference type="PROSITE" id="PS50994">
    <property type="entry name" value="INTEGRASE"/>
    <property type="match status" value="1"/>
</dbReference>
<dbReference type="InterPro" id="IPR036397">
    <property type="entry name" value="RNaseH_sf"/>
</dbReference>
<dbReference type="PANTHER" id="PTHR48475:SF2">
    <property type="entry name" value="RIBONUCLEASE H"/>
    <property type="match status" value="1"/>
</dbReference>
<dbReference type="PANTHER" id="PTHR48475">
    <property type="entry name" value="RIBONUCLEASE H"/>
    <property type="match status" value="1"/>
</dbReference>
<dbReference type="InterPro" id="IPR001584">
    <property type="entry name" value="Integrase_cat-core"/>
</dbReference>
<dbReference type="SUPFAM" id="SSF53098">
    <property type="entry name" value="Ribonuclease H-like"/>
    <property type="match status" value="1"/>
</dbReference>
<gene>
    <name evidence="2" type="ORF">OSB04_024082</name>
</gene>
<protein>
    <recommendedName>
        <fullName evidence="1">Integrase catalytic domain-containing protein</fullName>
    </recommendedName>
</protein>